<evidence type="ECO:0000313" key="9">
    <source>
        <dbReference type="Proteomes" id="UP000284366"/>
    </source>
</evidence>
<dbReference type="Gene3D" id="1.50.10.10">
    <property type="match status" value="1"/>
</dbReference>
<dbReference type="InterPro" id="IPR012341">
    <property type="entry name" value="6hp_glycosidase-like_sf"/>
</dbReference>
<dbReference type="PANTHER" id="PTHR36845">
    <property type="entry name" value="HYDROLASE, PUTATIVE (AFU_ORTHOLOGUE AFUA_7G05090)-RELATED"/>
    <property type="match status" value="1"/>
</dbReference>
<feature type="binding site" evidence="4">
    <location>
        <position position="389"/>
    </location>
    <ligand>
        <name>substrate</name>
    </ligand>
</feature>
<feature type="active site" description="Proton donor" evidence="3">
    <location>
        <position position="202"/>
    </location>
</feature>
<dbReference type="Proteomes" id="UP000284366">
    <property type="component" value="Unassembled WGS sequence"/>
</dbReference>
<proteinExistence type="inferred from homology"/>
<dbReference type="EMBL" id="NFKE01000005">
    <property type="protein sequence ID" value="OUP34413.1"/>
    <property type="molecule type" value="Genomic_DNA"/>
</dbReference>
<feature type="binding site" evidence="4">
    <location>
        <position position="277"/>
    </location>
    <ligand>
        <name>substrate</name>
    </ligand>
</feature>
<dbReference type="Pfam" id="PF16386">
    <property type="entry name" value="DUF4995"/>
    <property type="match status" value="1"/>
</dbReference>
<dbReference type="RefSeq" id="WP_087412596.1">
    <property type="nucleotide sequence ID" value="NZ_CALIXP010000013.1"/>
</dbReference>
<dbReference type="PANTHER" id="PTHR36845:SF1">
    <property type="entry name" value="HYDROLASE, PUTATIVE (AFU_ORTHOLOGUE AFUA_7G05090)-RELATED"/>
    <property type="match status" value="1"/>
</dbReference>
<feature type="binding site" evidence="4">
    <location>
        <position position="202"/>
    </location>
    <ligand>
        <name>substrate</name>
    </ligand>
</feature>
<dbReference type="Proteomes" id="UP000196587">
    <property type="component" value="Unassembled WGS sequence"/>
</dbReference>
<organism evidence="6 8">
    <name type="scientific">Bacteroides clarus</name>
    <dbReference type="NCBI Taxonomy" id="626929"/>
    <lineage>
        <taxon>Bacteria</taxon>
        <taxon>Pseudomonadati</taxon>
        <taxon>Bacteroidota</taxon>
        <taxon>Bacteroidia</taxon>
        <taxon>Bacteroidales</taxon>
        <taxon>Bacteroidaceae</taxon>
        <taxon>Bacteroides</taxon>
    </lineage>
</organism>
<protein>
    <submittedName>
        <fullName evidence="6">Glucuronyl hydrolase</fullName>
    </submittedName>
</protein>
<evidence type="ECO:0000256" key="3">
    <source>
        <dbReference type="PIRSR" id="PIRSR610905-1"/>
    </source>
</evidence>
<evidence type="ECO:0000256" key="2">
    <source>
        <dbReference type="ARBA" id="ARBA00038358"/>
    </source>
</evidence>
<gene>
    <name evidence="6" type="ORF">B5F24_08140</name>
    <name evidence="7" type="ORF">DWW09_14100</name>
</gene>
<evidence type="ECO:0000313" key="7">
    <source>
        <dbReference type="EMBL" id="RGV50869.1"/>
    </source>
</evidence>
<feature type="domain" description="DUF4995" evidence="5">
    <location>
        <begin position="5"/>
        <end position="70"/>
    </location>
</feature>
<dbReference type="AlphaFoldDB" id="A0A1Y4JPI7"/>
<sequence length="423" mass="47964">MKKIKSLLMAATAVLGLTACQETRNENWTTHALDVASCQLKQAAAALEDTVMMPRSTWTFHENEFLESQLGHAVVISEDPEEVNSVKVLKGQRRDCPIADWTSGFFPGSLWYAYELTGDEELKRQAVRYTNILYPVRTLEGTHDLGFMINCSYGNALRLAHNDSITTVIVETADALCKRFDPKAGVIRSWDFGPWNYPVIIDNMMNLDLLFNAGRITGDNRYYDIAVTHAKTTMRHHFRPDHTCYHVVSYNDDGTVEKRETHQGKDDASAWSRGQGWAVYGYTSCYRETKDTAFLQQAVRVADMIMERVKTCDRIPYWDYDAPAAAETPRDASAACITASAFIELSTFVPDGQKYFDYAETILKNLSTPAYLAEKGENHNFILMHSTGSLPHNSEVDTPINYADYYYLEALKRYLDIRKPANK</sequence>
<feature type="binding site" evidence="4">
    <location>
        <position position="273"/>
    </location>
    <ligand>
        <name>substrate</name>
    </ligand>
</feature>
<evidence type="ECO:0000313" key="8">
    <source>
        <dbReference type="Proteomes" id="UP000196587"/>
    </source>
</evidence>
<evidence type="ECO:0000259" key="5">
    <source>
        <dbReference type="Pfam" id="PF16386"/>
    </source>
</evidence>
<comment type="similarity">
    <text evidence="2">Belongs to the glycosyl hydrolase 88 family.</text>
</comment>
<dbReference type="InterPro" id="IPR032159">
    <property type="entry name" value="DUF4995"/>
</dbReference>
<evidence type="ECO:0000256" key="1">
    <source>
        <dbReference type="ARBA" id="ARBA00022801"/>
    </source>
</evidence>
<comment type="caution">
    <text evidence="6">The sequence shown here is derived from an EMBL/GenBank/DDBJ whole genome shotgun (WGS) entry which is preliminary data.</text>
</comment>
<dbReference type="Pfam" id="PF07470">
    <property type="entry name" value="Glyco_hydro_88"/>
    <property type="match status" value="1"/>
</dbReference>
<feature type="active site" description="Nucleophile" evidence="3">
    <location>
        <position position="144"/>
    </location>
</feature>
<dbReference type="InterPro" id="IPR052369">
    <property type="entry name" value="UG_Glycosaminoglycan_Hydrolase"/>
</dbReference>
<accession>A0A1Y4JPI7</accession>
<reference evidence="8" key="1">
    <citation type="submission" date="2017-04" db="EMBL/GenBank/DDBJ databases">
        <title>Function of individual gut microbiota members based on whole genome sequencing of pure cultures obtained from chicken caecum.</title>
        <authorList>
            <person name="Medvecky M."/>
            <person name="Cejkova D."/>
            <person name="Polansky O."/>
            <person name="Karasova D."/>
            <person name="Kubasova T."/>
            <person name="Cizek A."/>
            <person name="Rychlik I."/>
        </authorList>
    </citation>
    <scope>NUCLEOTIDE SEQUENCE [LARGE SCALE GENOMIC DNA]</scope>
    <source>
        <strain evidence="8">An189</strain>
    </source>
</reference>
<name>A0A1Y4JPI7_9BACE</name>
<dbReference type="InterPro" id="IPR010905">
    <property type="entry name" value="Glyco_hydro_88"/>
</dbReference>
<evidence type="ECO:0000256" key="4">
    <source>
        <dbReference type="PIRSR" id="PIRSR610905-2"/>
    </source>
</evidence>
<dbReference type="InterPro" id="IPR008928">
    <property type="entry name" value="6-hairpin_glycosidase_sf"/>
</dbReference>
<dbReference type="PROSITE" id="PS51257">
    <property type="entry name" value="PROKAR_LIPOPROTEIN"/>
    <property type="match status" value="1"/>
</dbReference>
<reference evidence="6" key="2">
    <citation type="journal article" date="2018" name="BMC Genomics">
        <title>Whole genome sequencing and function prediction of 133 gut anaerobes isolated from chicken caecum in pure cultures.</title>
        <authorList>
            <person name="Medvecky M."/>
            <person name="Cejkova D."/>
            <person name="Polansky O."/>
            <person name="Karasova D."/>
            <person name="Kubasova T."/>
            <person name="Cizek A."/>
            <person name="Rychlik I."/>
        </authorList>
    </citation>
    <scope>NUCLEOTIDE SEQUENCE</scope>
    <source>
        <strain evidence="6">An189</strain>
    </source>
</reference>
<dbReference type="GO" id="GO:0000272">
    <property type="term" value="P:polysaccharide catabolic process"/>
    <property type="evidence" value="ECO:0007669"/>
    <property type="project" value="TreeGrafter"/>
</dbReference>
<dbReference type="EMBL" id="QRZG01000027">
    <property type="protein sequence ID" value="RGV50869.1"/>
    <property type="molecule type" value="Genomic_DNA"/>
</dbReference>
<feature type="binding site" evidence="4">
    <location>
        <position position="144"/>
    </location>
    <ligand>
        <name>substrate</name>
    </ligand>
</feature>
<dbReference type="GO" id="GO:0052757">
    <property type="term" value="F:chondroitin hydrolase activity"/>
    <property type="evidence" value="ECO:0007669"/>
    <property type="project" value="TreeGrafter"/>
</dbReference>
<keyword evidence="1 6" id="KW-0378">Hydrolase</keyword>
<feature type="binding site" evidence="4">
    <location>
        <position position="261"/>
    </location>
    <ligand>
        <name>substrate</name>
    </ligand>
</feature>
<dbReference type="SUPFAM" id="SSF48208">
    <property type="entry name" value="Six-hairpin glycosidases"/>
    <property type="match status" value="1"/>
</dbReference>
<evidence type="ECO:0000313" key="6">
    <source>
        <dbReference type="EMBL" id="OUP34413.1"/>
    </source>
</evidence>
<reference evidence="7 9" key="3">
    <citation type="submission" date="2018-08" db="EMBL/GenBank/DDBJ databases">
        <title>A genome reference for cultivated species of the human gut microbiota.</title>
        <authorList>
            <person name="Zou Y."/>
            <person name="Xue W."/>
            <person name="Luo G."/>
        </authorList>
    </citation>
    <scope>NUCLEOTIDE SEQUENCE [LARGE SCALE GENOMIC DNA]</scope>
    <source>
        <strain evidence="7 9">AF14-27</strain>
    </source>
</reference>